<dbReference type="InterPro" id="IPR022935">
    <property type="entry name" value="ClpS"/>
</dbReference>
<dbReference type="InterPro" id="IPR003769">
    <property type="entry name" value="ClpS_core"/>
</dbReference>
<evidence type="ECO:0000313" key="4">
    <source>
        <dbReference type="Proteomes" id="UP001196509"/>
    </source>
</evidence>
<dbReference type="GO" id="GO:0006508">
    <property type="term" value="P:proteolysis"/>
    <property type="evidence" value="ECO:0007669"/>
    <property type="project" value="UniProtKB-UniRule"/>
</dbReference>
<reference evidence="3" key="1">
    <citation type="submission" date="2021-08" db="EMBL/GenBank/DDBJ databases">
        <title>Hoeflea bacterium WL0058 sp. nov., isolated from the sediment.</title>
        <authorList>
            <person name="Wang L."/>
            <person name="Zhang D."/>
        </authorList>
    </citation>
    <scope>NUCLEOTIDE SEQUENCE</scope>
    <source>
        <strain evidence="3">WL0058</strain>
    </source>
</reference>
<dbReference type="FunFam" id="3.30.1390.10:FF:000002">
    <property type="entry name" value="ATP-dependent Clp protease adapter protein ClpS"/>
    <property type="match status" value="1"/>
</dbReference>
<comment type="function">
    <text evidence="1">Involved in the modulation of the specificity of the ClpAP-mediated ATP-dependent protein degradation.</text>
</comment>
<organism evidence="3 4">
    <name type="scientific">Flavimaribacter sediminis</name>
    <dbReference type="NCBI Taxonomy" id="2865987"/>
    <lineage>
        <taxon>Bacteria</taxon>
        <taxon>Pseudomonadati</taxon>
        <taxon>Pseudomonadota</taxon>
        <taxon>Alphaproteobacteria</taxon>
        <taxon>Hyphomicrobiales</taxon>
        <taxon>Rhizobiaceae</taxon>
        <taxon>Flavimaribacter</taxon>
    </lineage>
</organism>
<keyword evidence="3" id="KW-0645">Protease</keyword>
<name>A0AAE2ZI61_9HYPH</name>
<dbReference type="Gene3D" id="3.30.1390.10">
    <property type="match status" value="1"/>
</dbReference>
<dbReference type="PANTHER" id="PTHR33473">
    <property type="entry name" value="ATP-DEPENDENT CLP PROTEASE ADAPTER PROTEIN CLPS1, CHLOROPLASTIC"/>
    <property type="match status" value="1"/>
</dbReference>
<keyword evidence="4" id="KW-1185">Reference proteome</keyword>
<dbReference type="Pfam" id="PF02617">
    <property type="entry name" value="ClpS"/>
    <property type="match status" value="1"/>
</dbReference>
<protein>
    <recommendedName>
        <fullName evidence="1">ATP-dependent Clp protease adapter protein ClpS</fullName>
    </recommendedName>
</protein>
<dbReference type="EMBL" id="JAICBX010000002">
    <property type="protein sequence ID" value="MBW8637174.1"/>
    <property type="molecule type" value="Genomic_DNA"/>
</dbReference>
<dbReference type="SUPFAM" id="SSF54736">
    <property type="entry name" value="ClpS-like"/>
    <property type="match status" value="1"/>
</dbReference>
<dbReference type="AlphaFoldDB" id="A0AAE2ZI61"/>
<comment type="caution">
    <text evidence="3">The sequence shown here is derived from an EMBL/GenBank/DDBJ whole genome shotgun (WGS) entry which is preliminary data.</text>
</comment>
<accession>A0AAE2ZI61</accession>
<evidence type="ECO:0000313" key="3">
    <source>
        <dbReference type="EMBL" id="MBW8637174.1"/>
    </source>
</evidence>
<evidence type="ECO:0000259" key="2">
    <source>
        <dbReference type="Pfam" id="PF02617"/>
    </source>
</evidence>
<dbReference type="Proteomes" id="UP001196509">
    <property type="component" value="Unassembled WGS sequence"/>
</dbReference>
<gene>
    <name evidence="1" type="primary">clpS</name>
    <name evidence="3" type="ORF">K1W69_08245</name>
</gene>
<comment type="subunit">
    <text evidence="1">Binds to the N-terminal domain of the chaperone ClpA.</text>
</comment>
<evidence type="ECO:0000256" key="1">
    <source>
        <dbReference type="HAMAP-Rule" id="MF_00302"/>
    </source>
</evidence>
<keyword evidence="3" id="KW-0378">Hydrolase</keyword>
<dbReference type="GO" id="GO:0030163">
    <property type="term" value="P:protein catabolic process"/>
    <property type="evidence" value="ECO:0007669"/>
    <property type="project" value="InterPro"/>
</dbReference>
<dbReference type="InterPro" id="IPR014719">
    <property type="entry name" value="Ribosomal_bL12_C/ClpS-like"/>
</dbReference>
<dbReference type="RefSeq" id="WP_220227907.1">
    <property type="nucleotide sequence ID" value="NZ_JAICBX010000002.1"/>
</dbReference>
<dbReference type="PANTHER" id="PTHR33473:SF19">
    <property type="entry name" value="ATP-DEPENDENT CLP PROTEASE ADAPTER PROTEIN CLPS"/>
    <property type="match status" value="1"/>
</dbReference>
<dbReference type="GO" id="GO:0008233">
    <property type="term" value="F:peptidase activity"/>
    <property type="evidence" value="ECO:0007669"/>
    <property type="project" value="UniProtKB-KW"/>
</dbReference>
<feature type="domain" description="Adaptor protein ClpS core" evidence="2">
    <location>
        <begin position="16"/>
        <end position="92"/>
    </location>
</feature>
<sequence length="99" mass="11258">MSDIETKTKTKPKIARPRRYMVILLNDDYTPREFVIRVLKTVFKLSEDQSLRVMITAHTKGKCVVTVLPKDAAETKAKEATDFGAQEGYPLLFVAEPEE</sequence>
<comment type="similarity">
    <text evidence="1">Belongs to the ClpS family.</text>
</comment>
<proteinExistence type="inferred from homology"/>
<dbReference type="HAMAP" id="MF_00302">
    <property type="entry name" value="ClpS"/>
    <property type="match status" value="1"/>
</dbReference>